<evidence type="ECO:0000256" key="1">
    <source>
        <dbReference type="ARBA" id="ARBA00022737"/>
    </source>
</evidence>
<dbReference type="PANTHER" id="PTHR47937">
    <property type="entry name" value="PLASTID TRANSCRIPTIONALLY ACTIVE CHROMOSOME 2-LIKE PROTEIN"/>
    <property type="match status" value="1"/>
</dbReference>
<dbReference type="InterPro" id="IPR011990">
    <property type="entry name" value="TPR-like_helical_dom_sf"/>
</dbReference>
<dbReference type="Pfam" id="PF13041">
    <property type="entry name" value="PPR_2"/>
    <property type="match status" value="2"/>
</dbReference>
<protein>
    <recommendedName>
        <fullName evidence="5">Smr domain-containing protein</fullName>
    </recommendedName>
</protein>
<dbReference type="NCBIfam" id="TIGR00756">
    <property type="entry name" value="PPR"/>
    <property type="match status" value="2"/>
</dbReference>
<gene>
    <name evidence="3" type="primary">LOC112277140</name>
</gene>
<keyword evidence="1" id="KW-0677">Repeat</keyword>
<dbReference type="Gramene" id="Pp3c25_7340V3.2">
    <property type="protein sequence ID" value="Pp3c25_7340V3.2"/>
    <property type="gene ID" value="Pp3c25_7340"/>
</dbReference>
<dbReference type="EnsemblPlants" id="Pp3c25_7340V3.2">
    <property type="protein sequence ID" value="Pp3c25_7340V3.2"/>
    <property type="gene ID" value="Pp3c25_7340"/>
</dbReference>
<feature type="region of interest" description="Disordered" evidence="2">
    <location>
        <begin position="1118"/>
        <end position="1145"/>
    </location>
</feature>
<evidence type="ECO:0000313" key="3">
    <source>
        <dbReference type="EnsemblPlants" id="Pp3c25_7340V3.2"/>
    </source>
</evidence>
<reference evidence="3 4" key="1">
    <citation type="journal article" date="2008" name="Science">
        <title>The Physcomitrella genome reveals evolutionary insights into the conquest of land by plants.</title>
        <authorList>
            <person name="Rensing S."/>
            <person name="Lang D."/>
            <person name="Zimmer A."/>
            <person name="Terry A."/>
            <person name="Salamov A."/>
            <person name="Shapiro H."/>
            <person name="Nishiyama T."/>
            <person name="Perroud P.-F."/>
            <person name="Lindquist E."/>
            <person name="Kamisugi Y."/>
            <person name="Tanahashi T."/>
            <person name="Sakakibara K."/>
            <person name="Fujita T."/>
            <person name="Oishi K."/>
            <person name="Shin-I T."/>
            <person name="Kuroki Y."/>
            <person name="Toyoda A."/>
            <person name="Suzuki Y."/>
            <person name="Hashimoto A."/>
            <person name="Yamaguchi K."/>
            <person name="Sugano A."/>
            <person name="Kohara Y."/>
            <person name="Fujiyama A."/>
            <person name="Anterola A."/>
            <person name="Aoki S."/>
            <person name="Ashton N."/>
            <person name="Barbazuk W.B."/>
            <person name="Barker E."/>
            <person name="Bennetzen J."/>
            <person name="Bezanilla M."/>
            <person name="Blankenship R."/>
            <person name="Cho S.H."/>
            <person name="Dutcher S."/>
            <person name="Estelle M."/>
            <person name="Fawcett J.A."/>
            <person name="Gundlach H."/>
            <person name="Hanada K."/>
            <person name="Heyl A."/>
            <person name="Hicks K.A."/>
            <person name="Hugh J."/>
            <person name="Lohr M."/>
            <person name="Mayer K."/>
            <person name="Melkozernov A."/>
            <person name="Murata T."/>
            <person name="Nelson D."/>
            <person name="Pils B."/>
            <person name="Prigge M."/>
            <person name="Reiss B."/>
            <person name="Renner T."/>
            <person name="Rombauts S."/>
            <person name="Rushton P."/>
            <person name="Sanderfoot A."/>
            <person name="Schween G."/>
            <person name="Shiu S.-H."/>
            <person name="Stueber K."/>
            <person name="Theodoulou F.L."/>
            <person name="Tu H."/>
            <person name="Van de Peer Y."/>
            <person name="Verrier P.J."/>
            <person name="Waters E."/>
            <person name="Wood A."/>
            <person name="Yang L."/>
            <person name="Cove D."/>
            <person name="Cuming A."/>
            <person name="Hasebe M."/>
            <person name="Lucas S."/>
            <person name="Mishler D.B."/>
            <person name="Reski R."/>
            <person name="Grigoriev I."/>
            <person name="Quatrano R.S."/>
            <person name="Boore J.L."/>
        </authorList>
    </citation>
    <scope>NUCLEOTIDE SEQUENCE [LARGE SCALE GENOMIC DNA]</scope>
    <source>
        <strain evidence="3 4">cv. Gransden 2004</strain>
    </source>
</reference>
<dbReference type="Proteomes" id="UP000006727">
    <property type="component" value="Chromosome 25"/>
</dbReference>
<evidence type="ECO:0000256" key="2">
    <source>
        <dbReference type="SAM" id="MobiDB-lite"/>
    </source>
</evidence>
<name>A9SKQ4_PHYPA</name>
<feature type="compositionally biased region" description="Polar residues" evidence="2">
    <location>
        <begin position="453"/>
        <end position="466"/>
    </location>
</feature>
<reference evidence="3" key="3">
    <citation type="submission" date="2020-12" db="UniProtKB">
        <authorList>
            <consortium name="EnsemblPlants"/>
        </authorList>
    </citation>
    <scope>IDENTIFICATION</scope>
</reference>
<feature type="compositionally biased region" description="Basic residues" evidence="2">
    <location>
        <begin position="1127"/>
        <end position="1145"/>
    </location>
</feature>
<feature type="region of interest" description="Disordered" evidence="2">
    <location>
        <begin position="453"/>
        <end position="472"/>
    </location>
</feature>
<organism evidence="3 4">
    <name type="scientific">Physcomitrium patens</name>
    <name type="common">Spreading-leaved earth moss</name>
    <name type="synonym">Physcomitrella patens</name>
    <dbReference type="NCBI Taxonomy" id="3218"/>
    <lineage>
        <taxon>Eukaryota</taxon>
        <taxon>Viridiplantae</taxon>
        <taxon>Streptophyta</taxon>
        <taxon>Embryophyta</taxon>
        <taxon>Bryophyta</taxon>
        <taxon>Bryophytina</taxon>
        <taxon>Bryopsida</taxon>
        <taxon>Funariidae</taxon>
        <taxon>Funariales</taxon>
        <taxon>Funariaceae</taxon>
        <taxon>Physcomitrium</taxon>
    </lineage>
</organism>
<dbReference type="EMBL" id="ABEU02000025">
    <property type="status" value="NOT_ANNOTATED_CDS"/>
    <property type="molecule type" value="Genomic_DNA"/>
</dbReference>
<dbReference type="AlphaFoldDB" id="A9SKQ4"/>
<dbReference type="Gene3D" id="1.25.40.10">
    <property type="entry name" value="Tetratricopeptide repeat domain"/>
    <property type="match status" value="2"/>
</dbReference>
<dbReference type="PANTHER" id="PTHR47937:SF2">
    <property type="entry name" value="PENTATRICOPEPTIDE (PPR) REPEAT-CONTAINING PROTEIN, PF01535'-RELATED"/>
    <property type="match status" value="1"/>
</dbReference>
<dbReference type="FunCoup" id="A9SKQ4">
    <property type="interactions" value="1542"/>
</dbReference>
<dbReference type="InterPro" id="IPR002885">
    <property type="entry name" value="PPR_rpt"/>
</dbReference>
<dbReference type="eggNOG" id="KOG4197">
    <property type="taxonomic scope" value="Eukaryota"/>
</dbReference>
<keyword evidence="4" id="KW-1185">Reference proteome</keyword>
<evidence type="ECO:0008006" key="5">
    <source>
        <dbReference type="Google" id="ProtNLM"/>
    </source>
</evidence>
<evidence type="ECO:0000313" key="4">
    <source>
        <dbReference type="Proteomes" id="UP000006727"/>
    </source>
</evidence>
<dbReference type="InterPro" id="IPR052308">
    <property type="entry name" value="PPR_domain-containing"/>
</dbReference>
<accession>A9SKQ4</accession>
<reference evidence="3 4" key="2">
    <citation type="journal article" date="2018" name="Plant J.">
        <title>The Physcomitrella patens chromosome-scale assembly reveals moss genome structure and evolution.</title>
        <authorList>
            <person name="Lang D."/>
            <person name="Ullrich K.K."/>
            <person name="Murat F."/>
            <person name="Fuchs J."/>
            <person name="Jenkins J."/>
            <person name="Haas F.B."/>
            <person name="Piednoel M."/>
            <person name="Gundlach H."/>
            <person name="Van Bel M."/>
            <person name="Meyberg R."/>
            <person name="Vives C."/>
            <person name="Morata J."/>
            <person name="Symeonidi A."/>
            <person name="Hiss M."/>
            <person name="Muchero W."/>
            <person name="Kamisugi Y."/>
            <person name="Saleh O."/>
            <person name="Blanc G."/>
            <person name="Decker E.L."/>
            <person name="van Gessel N."/>
            <person name="Grimwood J."/>
            <person name="Hayes R.D."/>
            <person name="Graham S.W."/>
            <person name="Gunter L.E."/>
            <person name="McDaniel S.F."/>
            <person name="Hoernstein S.N.W."/>
            <person name="Larsson A."/>
            <person name="Li F.W."/>
            <person name="Perroud P.F."/>
            <person name="Phillips J."/>
            <person name="Ranjan P."/>
            <person name="Rokshar D.S."/>
            <person name="Rothfels C.J."/>
            <person name="Schneider L."/>
            <person name="Shu S."/>
            <person name="Stevenson D.W."/>
            <person name="Thummler F."/>
            <person name="Tillich M."/>
            <person name="Villarreal Aguilar J.C."/>
            <person name="Widiez T."/>
            <person name="Wong G.K."/>
            <person name="Wymore A."/>
            <person name="Zhang Y."/>
            <person name="Zimmer A.D."/>
            <person name="Quatrano R.S."/>
            <person name="Mayer K.F.X."/>
            <person name="Goodstein D."/>
            <person name="Casacuberta J.M."/>
            <person name="Vandepoele K."/>
            <person name="Reski R."/>
            <person name="Cuming A.C."/>
            <person name="Tuskan G.A."/>
            <person name="Maumus F."/>
            <person name="Salse J."/>
            <person name="Schmutz J."/>
            <person name="Rensing S.A."/>
        </authorList>
    </citation>
    <scope>NUCLEOTIDE SEQUENCE [LARGE SCALE GENOMIC DNA]</scope>
    <source>
        <strain evidence="3 4">cv. Gransden 2004</strain>
    </source>
</reference>
<dbReference type="InParanoid" id="A9SKQ4"/>
<sequence length="1145" mass="130777">MAASCSSSMACFHYSIVYSRVSPAAAPRPRSRRFSFSPVFRLTTFPASRTLLQLKCASVRACAIRSEVGEIVKGENEGQFVYTRARPEVRWPQRSDGFAQYRITRELGDADSFSARVLPDWEVVSGWDARLGATEATEDDVVRDEQPSLAQRLDMENKYREREAFRQRQKGRIRRMQNMSNLALRKANDWNNRASRLSTAICELNLARPIADVLSTWPEQLNNDEMCVVVRNLGEKNWRRSVELYGWLNLQKWYTPSPRFLATVLSLLGKANQLEHARELFLRAESKIMSCIQVFNAILGAYAKQGQWQAAQYILELMELSGCEPDIVTFNTIASAQCKHGLHPGMASALLREIEASDLRPDIITYNTLLGGCITNKNITEALELIKEMELHGIDLNTCTSYVSGKEYLQLHKVEKPVMSILDESSQQQVSWSKSMSIFPDHDLVQQASVSSHLQEVDTTSSGSLRNRSRRERNPLNVFDSKNKNVSIHYFVAERGASENSRLVSRREHLCEGRFEGIVKCLYIFMVNLCTRTKRKFSRQTEGLRMEQCKWTDCLHLSFNWNLFQKESNLPKARSSSMRLGEAEGENVFCVQGAGHIVLTERSISKKFLQVWHDSLQFRLFEFTSLVFLIYLLKPQLCCSTVAHMVESNIMGYARSNFKWIKIGLQSSDSCHIFAPYACYLQADWLCGVQSMFQMICLFMQWKTIHVIHPVFPSLQPLGYCLLVGSKRLDRHKLSPRSLCNTAWILNDICHVTTTKSYKHFYSRKAPQATFSDMEETYHLSLALGQMDSYPTPVRAQETTGEGVQNVTASTYTKLINECMMNKDYLAGLKHLVGMVDAGIEPGYMTWICVLQACGQCAYRIDFLRLLAGLRDAGCPLPLRVVLERETALPDLETWLRNLQTMAADGGQGMVNNLVDSLWAFKLRATAAHVYDLAVRLDMYPRNFSRVEEQNWEADLRNFSPGIALVAMNRWLMEMQVASFEGFPEPQKEVLMITGTQGYQNGISLNKTIRAHLWEMGSPFFMRPPREGALITKGHALRLWLKDSPRCFNLELEDDVMLPRANSMTSYKSAWMSSDAVPVMKQIHTSIGEVWPRKYSKLAHMSETRRIEALAARLEGEKRRKLESRVKTTKKKPIKKNRSFRPKDS</sequence>
<dbReference type="PROSITE" id="PS51375">
    <property type="entry name" value="PPR"/>
    <property type="match status" value="3"/>
</dbReference>
<proteinExistence type="predicted"/>